<comment type="caution">
    <text evidence="1">The sequence shown here is derived from an EMBL/GenBank/DDBJ whole genome shotgun (WGS) entry which is preliminary data.</text>
</comment>
<sequence length="88" mass="9883">MTEQRQELYMNLIDQLLHCPNGQEPDVLDGNQELIDAGLIQTMAKTAAYFAHHDNPDASKFLIHVARELSIQLGLYEQPSSTVSNENT</sequence>
<reference evidence="1" key="1">
    <citation type="submission" date="2019-10" db="EMBL/GenBank/DDBJ databases">
        <authorList>
            <consortium name="Genoscope - CEA"/>
            <person name="William W."/>
        </authorList>
    </citation>
    <scope>NUCLEOTIDE SEQUENCE [LARGE SCALE GENOMIC DNA]</scope>
    <source>
        <strain evidence="1">BBR_PRJEB10992</strain>
    </source>
</reference>
<evidence type="ECO:0000313" key="1">
    <source>
        <dbReference type="EMBL" id="VXD15372.1"/>
    </source>
</evidence>
<name>A0A7Z9BLQ0_9CYAN</name>
<accession>A0A7Z9BLQ0</accession>
<protein>
    <submittedName>
        <fullName evidence="1">Uncharacterized protein</fullName>
    </submittedName>
</protein>
<keyword evidence="2" id="KW-1185">Reference proteome</keyword>
<organism evidence="1 2">
    <name type="scientific">Planktothrix serta PCC 8927</name>
    <dbReference type="NCBI Taxonomy" id="671068"/>
    <lineage>
        <taxon>Bacteria</taxon>
        <taxon>Bacillati</taxon>
        <taxon>Cyanobacteriota</taxon>
        <taxon>Cyanophyceae</taxon>
        <taxon>Oscillatoriophycideae</taxon>
        <taxon>Oscillatoriales</taxon>
        <taxon>Microcoleaceae</taxon>
        <taxon>Planktothrix</taxon>
    </lineage>
</organism>
<gene>
    <name evidence="1" type="ORF">PL8927_40021</name>
</gene>
<evidence type="ECO:0000313" key="2">
    <source>
        <dbReference type="Proteomes" id="UP000184550"/>
    </source>
</evidence>
<dbReference type="AlphaFoldDB" id="A0A7Z9BLQ0"/>
<dbReference type="EMBL" id="CZCU02000113">
    <property type="protein sequence ID" value="VXD15372.1"/>
    <property type="molecule type" value="Genomic_DNA"/>
</dbReference>
<dbReference type="Proteomes" id="UP000184550">
    <property type="component" value="Unassembled WGS sequence"/>
</dbReference>
<proteinExistence type="predicted"/>
<dbReference type="OrthoDB" id="531842at2"/>
<dbReference type="RefSeq" id="WP_083616383.1">
    <property type="nucleotide sequence ID" value="NZ_LR734823.1"/>
</dbReference>